<dbReference type="AlphaFoldDB" id="A0AAD5EF76"/>
<accession>A0AAD5EF76</accession>
<feature type="region of interest" description="Disordered" evidence="8">
    <location>
        <begin position="1"/>
        <end position="27"/>
    </location>
</feature>
<protein>
    <recommendedName>
        <fullName evidence="3">Mediator of RNA polymerase II transcription subunit 12</fullName>
    </recommendedName>
    <alternativeName>
        <fullName evidence="7">Mediator complex subunit 12</fullName>
    </alternativeName>
</protein>
<proteinExistence type="inferred from homology"/>
<dbReference type="SMART" id="SM01281">
    <property type="entry name" value="Med12"/>
    <property type="match status" value="1"/>
</dbReference>
<dbReference type="PANTHER" id="PTHR46567:SF1">
    <property type="entry name" value="MEDIATOR OF RNA POLYMERASE II TRANSCRIPTION SUBUNIT 12"/>
    <property type="match status" value="1"/>
</dbReference>
<dbReference type="EMBL" id="MU620899">
    <property type="protein sequence ID" value="KAI8582593.1"/>
    <property type="molecule type" value="Genomic_DNA"/>
</dbReference>
<reference evidence="10" key="2">
    <citation type="journal article" date="2022" name="Proc. Natl. Acad. Sci. U.S.A.">
        <title>Diploid-dominant life cycles characterize the early evolution of Fungi.</title>
        <authorList>
            <person name="Amses K.R."/>
            <person name="Simmons D.R."/>
            <person name="Longcore J.E."/>
            <person name="Mondo S.J."/>
            <person name="Seto K."/>
            <person name="Jeronimo G.H."/>
            <person name="Bonds A.E."/>
            <person name="Quandt C.A."/>
            <person name="Davis W.J."/>
            <person name="Chang Y."/>
            <person name="Federici B.A."/>
            <person name="Kuo A."/>
            <person name="LaButti K."/>
            <person name="Pangilinan J."/>
            <person name="Andreopoulos W."/>
            <person name="Tritt A."/>
            <person name="Riley R."/>
            <person name="Hundley H."/>
            <person name="Johnson J."/>
            <person name="Lipzen A."/>
            <person name="Barry K."/>
            <person name="Lang B.F."/>
            <person name="Cuomo C.A."/>
            <person name="Buchler N.E."/>
            <person name="Grigoriev I.V."/>
            <person name="Spatafora J.W."/>
            <person name="Stajich J.E."/>
            <person name="James T.Y."/>
        </authorList>
    </citation>
    <scope>NUCLEOTIDE SEQUENCE</scope>
    <source>
        <strain evidence="10">AG</strain>
    </source>
</reference>
<dbReference type="GO" id="GO:0006357">
    <property type="term" value="P:regulation of transcription by RNA polymerase II"/>
    <property type="evidence" value="ECO:0007669"/>
    <property type="project" value="InterPro"/>
</dbReference>
<evidence type="ECO:0000313" key="11">
    <source>
        <dbReference type="Proteomes" id="UP001206595"/>
    </source>
</evidence>
<dbReference type="Proteomes" id="UP001206595">
    <property type="component" value="Unassembled WGS sequence"/>
</dbReference>
<evidence type="ECO:0000256" key="4">
    <source>
        <dbReference type="ARBA" id="ARBA00023015"/>
    </source>
</evidence>
<dbReference type="Pfam" id="PF09497">
    <property type="entry name" value="Med12"/>
    <property type="match status" value="1"/>
</dbReference>
<evidence type="ECO:0000256" key="1">
    <source>
        <dbReference type="ARBA" id="ARBA00004123"/>
    </source>
</evidence>
<keyword evidence="11" id="KW-1185">Reference proteome</keyword>
<dbReference type="RefSeq" id="XP_051447597.1">
    <property type="nucleotide sequence ID" value="XM_051584113.1"/>
</dbReference>
<dbReference type="InterPro" id="IPR019035">
    <property type="entry name" value="Mediator_Med12"/>
</dbReference>
<comment type="subcellular location">
    <subcellularLocation>
        <location evidence="1">Nucleus</location>
    </subcellularLocation>
</comment>
<dbReference type="GO" id="GO:0003712">
    <property type="term" value="F:transcription coregulator activity"/>
    <property type="evidence" value="ECO:0007669"/>
    <property type="project" value="InterPro"/>
</dbReference>
<keyword evidence="6" id="KW-0539">Nucleus</keyword>
<evidence type="ECO:0000259" key="9">
    <source>
        <dbReference type="SMART" id="SM01281"/>
    </source>
</evidence>
<dbReference type="GeneID" id="75909463"/>
<organism evidence="10 11">
    <name type="scientific">Umbelopsis ramanniana AG</name>
    <dbReference type="NCBI Taxonomy" id="1314678"/>
    <lineage>
        <taxon>Eukaryota</taxon>
        <taxon>Fungi</taxon>
        <taxon>Fungi incertae sedis</taxon>
        <taxon>Mucoromycota</taxon>
        <taxon>Mucoromycotina</taxon>
        <taxon>Umbelopsidomycetes</taxon>
        <taxon>Umbelopsidales</taxon>
        <taxon>Umbelopsidaceae</taxon>
        <taxon>Umbelopsis</taxon>
    </lineage>
</organism>
<evidence type="ECO:0000256" key="5">
    <source>
        <dbReference type="ARBA" id="ARBA00023163"/>
    </source>
</evidence>
<name>A0AAD5EF76_UMBRA</name>
<dbReference type="GO" id="GO:0016592">
    <property type="term" value="C:mediator complex"/>
    <property type="evidence" value="ECO:0007669"/>
    <property type="project" value="InterPro"/>
</dbReference>
<dbReference type="PANTHER" id="PTHR46567">
    <property type="entry name" value="MEDIATOR OF RNA POLYMERASE II TRANSCRIPTION SUBUNIT 12"/>
    <property type="match status" value="1"/>
</dbReference>
<feature type="domain" description="Mediator complex subunit Med12" evidence="9">
    <location>
        <begin position="129"/>
        <end position="192"/>
    </location>
</feature>
<evidence type="ECO:0000256" key="6">
    <source>
        <dbReference type="ARBA" id="ARBA00023242"/>
    </source>
</evidence>
<gene>
    <name evidence="10" type="ORF">K450DRAFT_170494</name>
</gene>
<keyword evidence="5" id="KW-0804">Transcription</keyword>
<comment type="similarity">
    <text evidence="2">Belongs to the Mediator complex subunit 12 family.</text>
</comment>
<keyword evidence="4" id="KW-0805">Transcription regulation</keyword>
<reference evidence="10" key="1">
    <citation type="submission" date="2021-06" db="EMBL/GenBank/DDBJ databases">
        <authorList>
            <consortium name="DOE Joint Genome Institute"/>
            <person name="Mondo S.J."/>
            <person name="Amses K.R."/>
            <person name="Simmons D.R."/>
            <person name="Longcore J.E."/>
            <person name="Seto K."/>
            <person name="Alves G.H."/>
            <person name="Bonds A.E."/>
            <person name="Quandt C.A."/>
            <person name="Davis W.J."/>
            <person name="Chang Y."/>
            <person name="Letcher P.M."/>
            <person name="Powell M.J."/>
            <person name="Kuo A."/>
            <person name="Labutti K."/>
            <person name="Pangilinan J."/>
            <person name="Andreopoulos W."/>
            <person name="Tritt A."/>
            <person name="Riley R."/>
            <person name="Hundley H."/>
            <person name="Johnson J."/>
            <person name="Lipzen A."/>
            <person name="Barry K."/>
            <person name="Berbee M.L."/>
            <person name="Buchler N.E."/>
            <person name="Grigoriev I.V."/>
            <person name="Spatafora J.W."/>
            <person name="Stajich J.E."/>
            <person name="James T.Y."/>
        </authorList>
    </citation>
    <scope>NUCLEOTIDE SEQUENCE</scope>
    <source>
        <strain evidence="10">AG</strain>
    </source>
</reference>
<feature type="compositionally biased region" description="Low complexity" evidence="8">
    <location>
        <begin position="1"/>
        <end position="16"/>
    </location>
</feature>
<evidence type="ECO:0000256" key="7">
    <source>
        <dbReference type="ARBA" id="ARBA00032010"/>
    </source>
</evidence>
<evidence type="ECO:0000256" key="3">
    <source>
        <dbReference type="ARBA" id="ARBA00019622"/>
    </source>
</evidence>
<evidence type="ECO:0000256" key="8">
    <source>
        <dbReference type="SAM" id="MobiDB-lite"/>
    </source>
</evidence>
<evidence type="ECO:0000256" key="2">
    <source>
        <dbReference type="ARBA" id="ARBA00010289"/>
    </source>
</evidence>
<evidence type="ECO:0000313" key="10">
    <source>
        <dbReference type="EMBL" id="KAI8582593.1"/>
    </source>
</evidence>
<sequence>MSSPYSSSSSPGYYSPNIPKYQQNHNQPLKKYVLQPPAKRLPLSKTMPSLGYPDIFPQKPGQEEDFLNEQTMRNGFFDKSVVSNEHTCAHDMVYGKLQDEQRLLSELGNFMVDVLKRRREAGKIAGPATFKAPNRATLNDQKKDQWMTDLAEGVVPLRKLARNVPHGFKGEKLLDTLASKQVPFMRATWYIKIVGMNEMRTNITNNTHSAQQHSLQWTIVVANHLKKQLSEISPPSANTTKPWTTPELRQKFEQRWHYSTKLARWQYCEGLLDQRTYLKWSLDSLANSSSFEVMWLILSAVVKDYLDEYKQNRLLMHLLIETLVKANKAVS</sequence>
<comment type="caution">
    <text evidence="10">The sequence shown here is derived from an EMBL/GenBank/DDBJ whole genome shotgun (WGS) entry which is preliminary data.</text>
</comment>